<protein>
    <submittedName>
        <fullName evidence="4">Uncharacterized protein</fullName>
    </submittedName>
</protein>
<dbReference type="Pfam" id="PF07929">
    <property type="entry name" value="PRiA4_ORF3"/>
    <property type="match status" value="1"/>
</dbReference>
<gene>
    <name evidence="4" type="ORF">GCM10011398_09470</name>
</gene>
<dbReference type="RefSeq" id="WP_188454193.1">
    <property type="nucleotide sequence ID" value="NZ_BMFR01000002.1"/>
</dbReference>
<organism evidence="4 5">
    <name type="scientific">Virgibacillus oceani</name>
    <dbReference type="NCBI Taxonomy" id="1479511"/>
    <lineage>
        <taxon>Bacteria</taxon>
        <taxon>Bacillati</taxon>
        <taxon>Bacillota</taxon>
        <taxon>Bacilli</taxon>
        <taxon>Bacillales</taxon>
        <taxon>Bacillaceae</taxon>
        <taxon>Virgibacillus</taxon>
    </lineage>
</organism>
<reference evidence="4" key="1">
    <citation type="journal article" date="2014" name="Int. J. Syst. Evol. Microbiol.">
        <title>Complete genome sequence of Corynebacterium casei LMG S-19264T (=DSM 44701T), isolated from a smear-ripened cheese.</title>
        <authorList>
            <consortium name="US DOE Joint Genome Institute (JGI-PGF)"/>
            <person name="Walter F."/>
            <person name="Albersmeier A."/>
            <person name="Kalinowski J."/>
            <person name="Ruckert C."/>
        </authorList>
    </citation>
    <scope>NUCLEOTIDE SEQUENCE</scope>
    <source>
        <strain evidence="4">CGMCC 1.12754</strain>
    </source>
</reference>
<dbReference type="InterPro" id="IPR012912">
    <property type="entry name" value="Plasmid_pRiA4b_Orf3-like"/>
</dbReference>
<evidence type="ECO:0000313" key="5">
    <source>
        <dbReference type="Proteomes" id="UP000622860"/>
    </source>
</evidence>
<accession>A0A917H4Y4</accession>
<evidence type="ECO:0000259" key="1">
    <source>
        <dbReference type="Pfam" id="PF07929"/>
    </source>
</evidence>
<feature type="domain" description="Plasmid pRiA4b Orf3-like" evidence="1">
    <location>
        <begin position="2"/>
        <end position="146"/>
    </location>
</feature>
<proteinExistence type="predicted"/>
<dbReference type="Gene3D" id="3.10.290.30">
    <property type="entry name" value="MM3350-like"/>
    <property type="match status" value="1"/>
</dbReference>
<sequence>MILELKVTLKDVGVPVWRKLRVDSRATFNELHEILQLAFDWTNSHLHSFFVRKMDGVKTDNIEIKSGDYEMEFGMPSFFDEYNENEEVLANWFKKTNDKIMYTYDFGDDWQHEIVLMKMFAAEKGVEYPRCVGARNIAPEEDSRGEVIMGTVDLTHANSKQLVKEVNVDLQALAGMQTKAIGETIDHEVDYWGDVLQKAKEFQKLKPWEYMDDSSIFAVIDPMTEQRLFCSILGGAGENYGMAVYIVKEGYATLKDIISGKIPDNFEILLKQRSLLVSFEDREDLEKDDYELIKSYSIPFRGRKAWPEFRSFMPGFLPWFVENPDEVRLLKIALEQAMDVCNEIANGLRIPDMYEGYEIYAKVPYKVHDEILFENEVLSLEDYGVEQMQVPLSLSEFDLKRIGRIKDVIPSTVEFSLQYVEMPVQNNPNDRPAFPLLSVGADHNQGIIFYQNMLTGESEPGAKQTELLNLLTAIEGIPELILMDGKTAATVRPLIDYLDLNVEVKEHLPVVIEMLAGLRDWMV</sequence>
<feature type="domain" description="DUF6930" evidence="2">
    <location>
        <begin position="404"/>
        <end position="518"/>
    </location>
</feature>
<dbReference type="Pfam" id="PF22007">
    <property type="entry name" value="DUF6930"/>
    <property type="match status" value="1"/>
</dbReference>
<evidence type="ECO:0000259" key="3">
    <source>
        <dbReference type="Pfam" id="PF23988"/>
    </source>
</evidence>
<dbReference type="SUPFAM" id="SSF159941">
    <property type="entry name" value="MM3350-like"/>
    <property type="match status" value="1"/>
</dbReference>
<name>A0A917H4Y4_9BACI</name>
<dbReference type="PANTHER" id="PTHR41878">
    <property type="entry name" value="LEXA REPRESSOR-RELATED"/>
    <property type="match status" value="1"/>
</dbReference>
<dbReference type="AlphaFoldDB" id="A0A917H4Y4"/>
<keyword evidence="5" id="KW-1185">Reference proteome</keyword>
<evidence type="ECO:0000313" key="4">
    <source>
        <dbReference type="EMBL" id="GGG67785.1"/>
    </source>
</evidence>
<dbReference type="InterPro" id="IPR024047">
    <property type="entry name" value="MM3350-like_sf"/>
</dbReference>
<dbReference type="Pfam" id="PF23988">
    <property type="entry name" value="DUF7309"/>
    <property type="match status" value="1"/>
</dbReference>
<feature type="domain" description="DUF7309" evidence="3">
    <location>
        <begin position="192"/>
        <end position="349"/>
    </location>
</feature>
<reference evidence="4" key="2">
    <citation type="submission" date="2020-09" db="EMBL/GenBank/DDBJ databases">
        <authorList>
            <person name="Sun Q."/>
            <person name="Zhou Y."/>
        </authorList>
    </citation>
    <scope>NUCLEOTIDE SEQUENCE</scope>
    <source>
        <strain evidence="4">CGMCC 1.12754</strain>
    </source>
</reference>
<dbReference type="InterPro" id="IPR054216">
    <property type="entry name" value="DUF6930"/>
</dbReference>
<dbReference type="PANTHER" id="PTHR41878:SF1">
    <property type="entry name" value="TNPR PROTEIN"/>
    <property type="match status" value="1"/>
</dbReference>
<comment type="caution">
    <text evidence="4">The sequence shown here is derived from an EMBL/GenBank/DDBJ whole genome shotgun (WGS) entry which is preliminary data.</text>
</comment>
<dbReference type="Proteomes" id="UP000622860">
    <property type="component" value="Unassembled WGS sequence"/>
</dbReference>
<evidence type="ECO:0000259" key="2">
    <source>
        <dbReference type="Pfam" id="PF22007"/>
    </source>
</evidence>
<dbReference type="EMBL" id="BMFR01000002">
    <property type="protein sequence ID" value="GGG67785.1"/>
    <property type="molecule type" value="Genomic_DNA"/>
</dbReference>
<dbReference type="InterPro" id="IPR055733">
    <property type="entry name" value="DUF7309"/>
</dbReference>